<keyword evidence="3" id="KW-1185">Reference proteome</keyword>
<feature type="transmembrane region" description="Helical" evidence="1">
    <location>
        <begin position="335"/>
        <end position="352"/>
    </location>
</feature>
<evidence type="ECO:0000256" key="1">
    <source>
        <dbReference type="SAM" id="Phobius"/>
    </source>
</evidence>
<organism evidence="2 3">
    <name type="scientific">Aliidongia dinghuensis</name>
    <dbReference type="NCBI Taxonomy" id="1867774"/>
    <lineage>
        <taxon>Bacteria</taxon>
        <taxon>Pseudomonadati</taxon>
        <taxon>Pseudomonadota</taxon>
        <taxon>Alphaproteobacteria</taxon>
        <taxon>Rhodospirillales</taxon>
        <taxon>Dongiaceae</taxon>
        <taxon>Aliidongia</taxon>
    </lineage>
</organism>
<reference evidence="2" key="2">
    <citation type="submission" date="2020-09" db="EMBL/GenBank/DDBJ databases">
        <authorList>
            <person name="Sun Q."/>
            <person name="Zhou Y."/>
        </authorList>
    </citation>
    <scope>NUCLEOTIDE SEQUENCE</scope>
    <source>
        <strain evidence="2">CGMCC 1.15725</strain>
    </source>
</reference>
<evidence type="ECO:0000313" key="2">
    <source>
        <dbReference type="EMBL" id="GGF28128.1"/>
    </source>
</evidence>
<dbReference type="Proteomes" id="UP000646365">
    <property type="component" value="Unassembled WGS sequence"/>
</dbReference>
<feature type="transmembrane region" description="Helical" evidence="1">
    <location>
        <begin position="27"/>
        <end position="46"/>
    </location>
</feature>
<reference evidence="2" key="1">
    <citation type="journal article" date="2014" name="Int. J. Syst. Evol. Microbiol.">
        <title>Complete genome sequence of Corynebacterium casei LMG S-19264T (=DSM 44701T), isolated from a smear-ripened cheese.</title>
        <authorList>
            <consortium name="US DOE Joint Genome Institute (JGI-PGF)"/>
            <person name="Walter F."/>
            <person name="Albersmeier A."/>
            <person name="Kalinowski J."/>
            <person name="Ruckert C."/>
        </authorList>
    </citation>
    <scope>NUCLEOTIDE SEQUENCE</scope>
    <source>
        <strain evidence="2">CGMCC 1.15725</strain>
    </source>
</reference>
<accession>A0A8J2YW36</accession>
<proteinExistence type="predicted"/>
<feature type="transmembrane region" description="Helical" evidence="1">
    <location>
        <begin position="173"/>
        <end position="189"/>
    </location>
</feature>
<feature type="transmembrane region" description="Helical" evidence="1">
    <location>
        <begin position="201"/>
        <end position="228"/>
    </location>
</feature>
<name>A0A8J2YW36_9PROT</name>
<evidence type="ECO:0000313" key="3">
    <source>
        <dbReference type="Proteomes" id="UP000646365"/>
    </source>
</evidence>
<keyword evidence="1" id="KW-1133">Transmembrane helix</keyword>
<feature type="transmembrane region" description="Helical" evidence="1">
    <location>
        <begin position="359"/>
        <end position="380"/>
    </location>
</feature>
<feature type="transmembrane region" description="Helical" evidence="1">
    <location>
        <begin position="148"/>
        <end position="167"/>
    </location>
</feature>
<sequence length="721" mass="78117">MSLPKNMIYAPDDRSEARVSAVAGRFVGAWLGIVLTGIIGLVLVVAPHVVNGQIPGDLGDARFNSYVLEHGYRWLTGQTASFWNAASYYPFPLTIAFSDNHLGNDLVYSVLRLIGCDREDAYRGWYELGYVANFAACAYTLRKLEHGWLAAASGAFLFAFGLPITAQSSHAQLIYRFGVPLAMLSLIQFGQRPRLSSLVALGFWTVWQFYCSIYIGYFLCLLLGAFALGQALVGSTFGRGTLRHWPLRLAGAWRGASGGGRAGFLIAGGVFAALLVGLFMPYREVTRLYGFHRTWAEIATMLPRLASYLLADLSGLWKFPWSGFDALPMRHEHQMFFGVAPLLALAIALVLGKRNRAPLGPLFASALLAICFLCLLTLWVHGHSVYRFVATLPGVNSIRAVTRICVVLLFPISMLLARSLDAISGARIAKPVRYACQLLVVVLLVVESSDIDQQNSTKSEWQERLRAAAAQLPTNLPASPILILAPGRNEPAYLRELDGIILAQDRGWPTLNGYSGNTPPGHVLTGGCGDAAADISTALDFLGRTGDNEFERLAKRVVMVGYDGCDPSLFAHRLHRASFAGPLPAGLMGKTEVAIEGLRVENGTLFATVMIRNHGTSTIPAMSSTGTPVRLSARYFPADHLTPEELRAPGWDLRQDLAGDVPADGSLRIDVPMAPPQKGGPNVVAVSLVQDGVGWFHDRGMPIATSAQQITMSADGLHLVN</sequence>
<feature type="transmembrane region" description="Helical" evidence="1">
    <location>
        <begin position="262"/>
        <end position="282"/>
    </location>
</feature>
<gene>
    <name evidence="2" type="ORF">GCM10011611_37700</name>
</gene>
<keyword evidence="1" id="KW-0472">Membrane</keyword>
<comment type="caution">
    <text evidence="2">The sequence shown here is derived from an EMBL/GenBank/DDBJ whole genome shotgun (WGS) entry which is preliminary data.</text>
</comment>
<keyword evidence="1" id="KW-0812">Transmembrane</keyword>
<protein>
    <submittedName>
        <fullName evidence="2">Uncharacterized protein</fullName>
    </submittedName>
</protein>
<dbReference type="AlphaFoldDB" id="A0A8J2YW36"/>
<dbReference type="EMBL" id="BMJQ01000010">
    <property type="protein sequence ID" value="GGF28128.1"/>
    <property type="molecule type" value="Genomic_DNA"/>
</dbReference>